<dbReference type="Gene3D" id="3.50.50.60">
    <property type="entry name" value="FAD/NAD(P)-binding domain"/>
    <property type="match status" value="1"/>
</dbReference>
<dbReference type="InterPro" id="IPR050982">
    <property type="entry name" value="Auxin_biosynth/cation_transpt"/>
</dbReference>
<dbReference type="Proteomes" id="UP000019804">
    <property type="component" value="Unassembled WGS sequence"/>
</dbReference>
<dbReference type="GO" id="GO:0050661">
    <property type="term" value="F:NADP binding"/>
    <property type="evidence" value="ECO:0007669"/>
    <property type="project" value="InterPro"/>
</dbReference>
<keyword evidence="4" id="KW-0503">Monooxygenase</keyword>
<dbReference type="STRING" id="1388766.A0A017SEL2"/>
<dbReference type="PANTHER" id="PTHR43539">
    <property type="entry name" value="FLAVIN-BINDING MONOOXYGENASE-LIKE PROTEIN (AFU_ORTHOLOGUE AFUA_4G09220)"/>
    <property type="match status" value="1"/>
</dbReference>
<reference evidence="5" key="1">
    <citation type="journal article" date="2014" name="Nat. Commun.">
        <title>Genomic adaptations of the halophilic Dead Sea filamentous fungus Eurotium rubrum.</title>
        <authorList>
            <person name="Kis-Papo T."/>
            <person name="Weig A.R."/>
            <person name="Riley R."/>
            <person name="Persoh D."/>
            <person name="Salamov A."/>
            <person name="Sun H."/>
            <person name="Lipzen A."/>
            <person name="Wasser S.P."/>
            <person name="Rambold G."/>
            <person name="Grigoriev I.V."/>
            <person name="Nevo E."/>
        </authorList>
    </citation>
    <scope>NUCLEOTIDE SEQUENCE [LARGE SCALE GENOMIC DNA]</scope>
    <source>
        <strain evidence="5">CBS 135680</strain>
    </source>
</reference>
<keyword evidence="1" id="KW-0285">Flavoprotein</keyword>
<dbReference type="InterPro" id="IPR036291">
    <property type="entry name" value="NAD(P)-bd_dom_sf"/>
</dbReference>
<keyword evidence="5" id="KW-1185">Reference proteome</keyword>
<name>A0A017SEL2_ASPRC</name>
<evidence type="ECO:0000313" key="4">
    <source>
        <dbReference type="EMBL" id="EYE95402.1"/>
    </source>
</evidence>
<gene>
    <name evidence="4" type="ORF">EURHEDRAFT_478457</name>
</gene>
<dbReference type="RefSeq" id="XP_040639090.1">
    <property type="nucleotide sequence ID" value="XM_040785453.1"/>
</dbReference>
<dbReference type="PRINTS" id="PR00411">
    <property type="entry name" value="PNDRDTASEI"/>
</dbReference>
<keyword evidence="3" id="KW-0560">Oxidoreductase</keyword>
<evidence type="ECO:0000256" key="3">
    <source>
        <dbReference type="ARBA" id="ARBA00023002"/>
    </source>
</evidence>
<dbReference type="SUPFAM" id="SSF51905">
    <property type="entry name" value="FAD/NAD(P)-binding domain"/>
    <property type="match status" value="1"/>
</dbReference>
<sequence>MTLSQNHHIIQLPATPGVPRFVDPREVAQRWLNDLQTLLAIGDYAKVPELFHEQSWWRDMLALDWDLHTVQNADGIKDFLSRNQPRFQLSSFRLQHQGEFQPKLEKPRENLNWISSMFFFESRVGNGTGVLRLTVNETGQWKAYAVYTSLQELKQFKEPLGANRAEGTIESMPGGLSKGNWIERRKRQVEFLDEEPATLIVGAGQAGLNTAARLQNIGVSNLIVDKNERIGDNWRKRYRTLVTHDPAEFTHMAYLPFPKNWPQFTPKDKLGDWFEAYASIMELNVWLKTSIKSAEYDDSKSQWTVTLIRDDGSERILHPRHIVWCTGHSGEPKVPTFAGQERFKGQLYHGSQHRDASEPDVKGKKVVVVGTGNSGHDIAQNFYENGADTTMLQRSGTYVITVEKGVFMMHEGLHEENGAPTEEADIVTESLPFPVQFALAVDFTNRVRAVEKDTLEGLKKAGFKLDFGVDGAGISRQYNTRGGGYYIDVGCSSLIIDGKIKMKHSPEGISGFDERGLILKDGNKLNADIVVLATGYDNMRTTVRKILGDRVADRLVDVWDLDEEGELNGMWRPSGHPGFWYMGGNLAICRIYSKFLALQIKAIESGLNSQPSPLKL</sequence>
<evidence type="ECO:0000313" key="5">
    <source>
        <dbReference type="Proteomes" id="UP000019804"/>
    </source>
</evidence>
<evidence type="ECO:0000256" key="2">
    <source>
        <dbReference type="ARBA" id="ARBA00022827"/>
    </source>
</evidence>
<dbReference type="InterPro" id="IPR020946">
    <property type="entry name" value="Flavin_mOase-like"/>
</dbReference>
<evidence type="ECO:0000256" key="1">
    <source>
        <dbReference type="ARBA" id="ARBA00022630"/>
    </source>
</evidence>
<protein>
    <submittedName>
        <fullName evidence="4">Flavin-containing monooxygenase</fullName>
    </submittedName>
</protein>
<keyword evidence="2" id="KW-0274">FAD</keyword>
<dbReference type="SUPFAM" id="SSF51735">
    <property type="entry name" value="NAD(P)-binding Rossmann-fold domains"/>
    <property type="match status" value="1"/>
</dbReference>
<dbReference type="InterPro" id="IPR036188">
    <property type="entry name" value="FAD/NAD-bd_sf"/>
</dbReference>
<accession>A0A017SEL2</accession>
<dbReference type="PANTHER" id="PTHR43539:SF24">
    <property type="entry name" value="FAD_NAD(P)-BINDING DOMAIN-CONTAINING PROTEIN-RELATED"/>
    <property type="match status" value="1"/>
</dbReference>
<dbReference type="GO" id="GO:0004499">
    <property type="term" value="F:N,N-dimethylaniline monooxygenase activity"/>
    <property type="evidence" value="ECO:0007669"/>
    <property type="project" value="InterPro"/>
</dbReference>
<dbReference type="GeneID" id="63700577"/>
<dbReference type="HOGENOM" id="CLU_015676_1_1_1"/>
<proteinExistence type="predicted"/>
<dbReference type="Pfam" id="PF00743">
    <property type="entry name" value="FMO-like"/>
    <property type="match status" value="1"/>
</dbReference>
<dbReference type="OrthoDB" id="74360at2759"/>
<dbReference type="AlphaFoldDB" id="A0A017SEL2"/>
<dbReference type="GO" id="GO:0050660">
    <property type="term" value="F:flavin adenine dinucleotide binding"/>
    <property type="evidence" value="ECO:0007669"/>
    <property type="project" value="InterPro"/>
</dbReference>
<organism evidence="4 5">
    <name type="scientific">Aspergillus ruber (strain CBS 135680)</name>
    <dbReference type="NCBI Taxonomy" id="1388766"/>
    <lineage>
        <taxon>Eukaryota</taxon>
        <taxon>Fungi</taxon>
        <taxon>Dikarya</taxon>
        <taxon>Ascomycota</taxon>
        <taxon>Pezizomycotina</taxon>
        <taxon>Eurotiomycetes</taxon>
        <taxon>Eurotiomycetidae</taxon>
        <taxon>Eurotiales</taxon>
        <taxon>Aspergillaceae</taxon>
        <taxon>Aspergillus</taxon>
        <taxon>Aspergillus subgen. Aspergillus</taxon>
    </lineage>
</organism>
<dbReference type="EMBL" id="KK088422">
    <property type="protein sequence ID" value="EYE95402.1"/>
    <property type="molecule type" value="Genomic_DNA"/>
</dbReference>